<dbReference type="Pfam" id="PF21828">
    <property type="entry name" value="DUF6888"/>
    <property type="match status" value="1"/>
</dbReference>
<sequence>MEPTPEQLRALYRRCVTASNLMQPINIVRLDERTKRIFVLIGDTIEVEIFPNGEVFIK</sequence>
<proteinExistence type="predicted"/>
<name>A0ABR8FX75_9NOSO</name>
<reference evidence="2 3" key="1">
    <citation type="journal article" date="2020" name="ISME J.">
        <title>Comparative genomics reveals insights into cyanobacterial evolution and habitat adaptation.</title>
        <authorList>
            <person name="Chen M.Y."/>
            <person name="Teng W.K."/>
            <person name="Zhao L."/>
            <person name="Hu C.X."/>
            <person name="Zhou Y.K."/>
            <person name="Han B.P."/>
            <person name="Song L.R."/>
            <person name="Shu W.S."/>
        </authorList>
    </citation>
    <scope>NUCLEOTIDE SEQUENCE [LARGE SCALE GENOMIC DNA]</scope>
    <source>
        <strain evidence="2 3">FACHB-130</strain>
    </source>
</reference>
<feature type="domain" description="DUF6888" evidence="1">
    <location>
        <begin position="2"/>
        <end position="55"/>
    </location>
</feature>
<gene>
    <name evidence="2" type="ORF">H6G74_10915</name>
</gene>
<dbReference type="RefSeq" id="WP_190967680.1">
    <property type="nucleotide sequence ID" value="NZ_JACJTB010000010.1"/>
</dbReference>
<dbReference type="InterPro" id="IPR054181">
    <property type="entry name" value="DUF6888"/>
</dbReference>
<keyword evidence="3" id="KW-1185">Reference proteome</keyword>
<dbReference type="EMBL" id="JACJTB010000010">
    <property type="protein sequence ID" value="MBD2594838.1"/>
    <property type="molecule type" value="Genomic_DNA"/>
</dbReference>
<evidence type="ECO:0000313" key="2">
    <source>
        <dbReference type="EMBL" id="MBD2594838.1"/>
    </source>
</evidence>
<organism evidence="2 3">
    <name type="scientific">Nostoc spongiaeforme FACHB-130</name>
    <dbReference type="NCBI Taxonomy" id="1357510"/>
    <lineage>
        <taxon>Bacteria</taxon>
        <taxon>Bacillati</taxon>
        <taxon>Cyanobacteriota</taxon>
        <taxon>Cyanophyceae</taxon>
        <taxon>Nostocales</taxon>
        <taxon>Nostocaceae</taxon>
        <taxon>Nostoc</taxon>
    </lineage>
</organism>
<evidence type="ECO:0000259" key="1">
    <source>
        <dbReference type="Pfam" id="PF21828"/>
    </source>
</evidence>
<protein>
    <recommendedName>
        <fullName evidence="1">DUF6888 domain-containing protein</fullName>
    </recommendedName>
</protein>
<comment type="caution">
    <text evidence="2">The sequence shown here is derived from an EMBL/GenBank/DDBJ whole genome shotgun (WGS) entry which is preliminary data.</text>
</comment>
<accession>A0ABR8FX75</accession>
<evidence type="ECO:0000313" key="3">
    <source>
        <dbReference type="Proteomes" id="UP000603457"/>
    </source>
</evidence>
<dbReference type="Proteomes" id="UP000603457">
    <property type="component" value="Unassembled WGS sequence"/>
</dbReference>